<dbReference type="InterPro" id="IPR036236">
    <property type="entry name" value="Znf_C2H2_sf"/>
</dbReference>
<evidence type="ECO:0000313" key="12">
    <source>
        <dbReference type="Proteomes" id="UP000749559"/>
    </source>
</evidence>
<keyword evidence="3" id="KW-0677">Repeat</keyword>
<dbReference type="PANTHER" id="PTHR24394:SF48">
    <property type="entry name" value="ZINC FINGER PROTEIN 771"/>
    <property type="match status" value="1"/>
</dbReference>
<dbReference type="PANTHER" id="PTHR24394">
    <property type="entry name" value="ZINC FINGER PROTEIN"/>
    <property type="match status" value="1"/>
</dbReference>
<dbReference type="GO" id="GO:0043565">
    <property type="term" value="F:sequence-specific DNA binding"/>
    <property type="evidence" value="ECO:0007669"/>
    <property type="project" value="UniProtKB-ARBA"/>
</dbReference>
<evidence type="ECO:0000256" key="1">
    <source>
        <dbReference type="ARBA" id="ARBA00004123"/>
    </source>
</evidence>
<dbReference type="FunFam" id="3.30.160.60:FF:002239">
    <property type="entry name" value="Zinc finger protein 226"/>
    <property type="match status" value="1"/>
</dbReference>
<proteinExistence type="predicted"/>
<keyword evidence="6" id="KW-0805">Transcription regulation</keyword>
<dbReference type="Gene3D" id="3.30.160.60">
    <property type="entry name" value="Classic Zinc Finger"/>
    <property type="match status" value="2"/>
</dbReference>
<dbReference type="GO" id="GO:0005634">
    <property type="term" value="C:nucleus"/>
    <property type="evidence" value="ECO:0007669"/>
    <property type="project" value="UniProtKB-SubCell"/>
</dbReference>
<dbReference type="GO" id="GO:0045892">
    <property type="term" value="P:negative regulation of DNA-templated transcription"/>
    <property type="evidence" value="ECO:0007669"/>
    <property type="project" value="UniProtKB-ARBA"/>
</dbReference>
<dbReference type="PROSITE" id="PS00028">
    <property type="entry name" value="ZINC_FINGER_C2H2_1"/>
    <property type="match status" value="2"/>
</dbReference>
<evidence type="ECO:0000256" key="8">
    <source>
        <dbReference type="ARBA" id="ARBA00023242"/>
    </source>
</evidence>
<dbReference type="AlphaFoldDB" id="A0A8S4N6X4"/>
<accession>A0A8S4N6X4</accession>
<dbReference type="EMBL" id="CAIIXF020000002">
    <property type="protein sequence ID" value="CAH1776325.1"/>
    <property type="molecule type" value="Genomic_DNA"/>
</dbReference>
<dbReference type="InterPro" id="IPR013087">
    <property type="entry name" value="Znf_C2H2_type"/>
</dbReference>
<organism evidence="11 12">
    <name type="scientific">Owenia fusiformis</name>
    <name type="common">Polychaete worm</name>
    <dbReference type="NCBI Taxonomy" id="6347"/>
    <lineage>
        <taxon>Eukaryota</taxon>
        <taxon>Metazoa</taxon>
        <taxon>Spiralia</taxon>
        <taxon>Lophotrochozoa</taxon>
        <taxon>Annelida</taxon>
        <taxon>Polychaeta</taxon>
        <taxon>Sedentaria</taxon>
        <taxon>Canalipalpata</taxon>
        <taxon>Sabellida</taxon>
        <taxon>Oweniida</taxon>
        <taxon>Oweniidae</taxon>
        <taxon>Owenia</taxon>
    </lineage>
</organism>
<dbReference type="SUPFAM" id="SSF57667">
    <property type="entry name" value="beta-beta-alpha zinc fingers"/>
    <property type="match status" value="1"/>
</dbReference>
<comment type="caution">
    <text evidence="11">The sequence shown here is derived from an EMBL/GenBank/DDBJ whole genome shotgun (WGS) entry which is preliminary data.</text>
</comment>
<dbReference type="GO" id="GO:0000981">
    <property type="term" value="F:DNA-binding transcription factor activity, RNA polymerase II-specific"/>
    <property type="evidence" value="ECO:0007669"/>
    <property type="project" value="TreeGrafter"/>
</dbReference>
<evidence type="ECO:0000313" key="11">
    <source>
        <dbReference type="EMBL" id="CAH1776325.1"/>
    </source>
</evidence>
<keyword evidence="5" id="KW-0862">Zinc</keyword>
<evidence type="ECO:0000256" key="6">
    <source>
        <dbReference type="ARBA" id="ARBA00023015"/>
    </source>
</evidence>
<evidence type="ECO:0000259" key="10">
    <source>
        <dbReference type="PROSITE" id="PS50157"/>
    </source>
</evidence>
<dbReference type="OrthoDB" id="6249959at2759"/>
<sequence>MFLISAVYTSGYIKVESGEYQNSTNTNIRFNKEPYESIYERHESAKQRKTKWSCDICGKKFISITHLNNHKNVHTGEKPFKCPLCLKGFTQTSSLNLHQRRVHQLNVDIVKRGNNCRKQD</sequence>
<dbReference type="GO" id="GO:0008270">
    <property type="term" value="F:zinc ion binding"/>
    <property type="evidence" value="ECO:0007669"/>
    <property type="project" value="UniProtKB-KW"/>
</dbReference>
<protein>
    <recommendedName>
        <fullName evidence="10">C2H2-type domain-containing protein</fullName>
    </recommendedName>
</protein>
<evidence type="ECO:0000256" key="7">
    <source>
        <dbReference type="ARBA" id="ARBA00023163"/>
    </source>
</evidence>
<keyword evidence="8" id="KW-0539">Nucleus</keyword>
<evidence type="ECO:0000256" key="5">
    <source>
        <dbReference type="ARBA" id="ARBA00022833"/>
    </source>
</evidence>
<keyword evidence="2" id="KW-0479">Metal-binding</keyword>
<evidence type="ECO:0000256" key="2">
    <source>
        <dbReference type="ARBA" id="ARBA00022723"/>
    </source>
</evidence>
<keyword evidence="4 9" id="KW-0863">Zinc-finger</keyword>
<comment type="subcellular location">
    <subcellularLocation>
        <location evidence="1">Nucleus</location>
    </subcellularLocation>
</comment>
<dbReference type="Pfam" id="PF00096">
    <property type="entry name" value="zf-C2H2"/>
    <property type="match status" value="2"/>
</dbReference>
<dbReference type="Proteomes" id="UP000749559">
    <property type="component" value="Unassembled WGS sequence"/>
</dbReference>
<gene>
    <name evidence="11" type="ORF">OFUS_LOCUS3509</name>
</gene>
<feature type="domain" description="C2H2-type" evidence="10">
    <location>
        <begin position="80"/>
        <end position="103"/>
    </location>
</feature>
<evidence type="ECO:0000256" key="9">
    <source>
        <dbReference type="PROSITE-ProRule" id="PRU00042"/>
    </source>
</evidence>
<name>A0A8S4N6X4_OWEFU</name>
<evidence type="ECO:0000256" key="3">
    <source>
        <dbReference type="ARBA" id="ARBA00022737"/>
    </source>
</evidence>
<feature type="domain" description="C2H2-type" evidence="10">
    <location>
        <begin position="52"/>
        <end position="79"/>
    </location>
</feature>
<keyword evidence="12" id="KW-1185">Reference proteome</keyword>
<dbReference type="SMART" id="SM00355">
    <property type="entry name" value="ZnF_C2H2"/>
    <property type="match status" value="2"/>
</dbReference>
<dbReference type="FunFam" id="3.30.160.60:FF:001049">
    <property type="entry name" value="zinc finger protein 319"/>
    <property type="match status" value="1"/>
</dbReference>
<keyword evidence="7" id="KW-0804">Transcription</keyword>
<dbReference type="PROSITE" id="PS50157">
    <property type="entry name" value="ZINC_FINGER_C2H2_2"/>
    <property type="match status" value="2"/>
</dbReference>
<evidence type="ECO:0000256" key="4">
    <source>
        <dbReference type="ARBA" id="ARBA00022771"/>
    </source>
</evidence>
<reference evidence="11" key="1">
    <citation type="submission" date="2022-03" db="EMBL/GenBank/DDBJ databases">
        <authorList>
            <person name="Martin C."/>
        </authorList>
    </citation>
    <scope>NUCLEOTIDE SEQUENCE</scope>
</reference>